<dbReference type="Gene3D" id="3.30.710.10">
    <property type="entry name" value="Potassium Channel Kv1.1, Chain A"/>
    <property type="match status" value="1"/>
</dbReference>
<dbReference type="InterPro" id="IPR015915">
    <property type="entry name" value="Kelch-typ_b-propeller"/>
</dbReference>
<name>A0ABN8S8X5_9CNID</name>
<sequence length="425" mass="47958">MFAHGMKESNQEVIELKDESISAASLKIVLDSIYGEDLQVNDENVFEVLVAADHLQVTSVVQQCCDYLQTQFVQLRFDVQTYCQICTIANRHGLIALQEAAQSKMASMYKEVCESEEFLSHIDADQFSNLLSRDDLSAPSETFVFKSVMQWVKYKKEERMAVAAKVIGSVRLGLVNIREVIKELNSEEMKQVREIHTLLHESLLYSYIPSSSAFGEEKGRMRSSGSAFVAVLPGTHMQYFDFNSKSWKPLTSLAPAADIASVSCAETVGSKIFVAIFIEDKCNGHIYCYDLEKNIWEKHSQSNGELSHLCTVGDYMYAFNSNCTKIPQRYSFSERQWQSIAKVTVPIRGVTCYNSGTAVLHSKVFVLYGKGFYNSRREWDVQNAMLHCFDPAKNMWEEKALTCHPHFGSSLFVVNGKLYVAGGKV</sequence>
<evidence type="ECO:0000256" key="2">
    <source>
        <dbReference type="ARBA" id="ARBA00022737"/>
    </source>
</evidence>
<accession>A0ABN8S8X5</accession>
<dbReference type="EMBL" id="CALNXI010002441">
    <property type="protein sequence ID" value="CAH3187715.1"/>
    <property type="molecule type" value="Genomic_DNA"/>
</dbReference>
<keyword evidence="5" id="KW-1185">Reference proteome</keyword>
<dbReference type="InterPro" id="IPR000210">
    <property type="entry name" value="BTB/POZ_dom"/>
</dbReference>
<dbReference type="Gene3D" id="1.25.40.420">
    <property type="match status" value="1"/>
</dbReference>
<evidence type="ECO:0000313" key="5">
    <source>
        <dbReference type="Proteomes" id="UP001159427"/>
    </source>
</evidence>
<dbReference type="Gene3D" id="2.120.10.80">
    <property type="entry name" value="Kelch-type beta propeller"/>
    <property type="match status" value="1"/>
</dbReference>
<feature type="non-terminal residue" evidence="4">
    <location>
        <position position="425"/>
    </location>
</feature>
<proteinExistence type="predicted"/>
<gene>
    <name evidence="4" type="ORF">PEVE_00017879</name>
</gene>
<keyword evidence="2" id="KW-0677">Repeat</keyword>
<dbReference type="SMART" id="SM00875">
    <property type="entry name" value="BACK"/>
    <property type="match status" value="1"/>
</dbReference>
<reference evidence="4 5" key="1">
    <citation type="submission" date="2022-05" db="EMBL/GenBank/DDBJ databases">
        <authorList>
            <consortium name="Genoscope - CEA"/>
            <person name="William W."/>
        </authorList>
    </citation>
    <scope>NUCLEOTIDE SEQUENCE [LARGE SCALE GENOMIC DNA]</scope>
</reference>
<evidence type="ECO:0000256" key="1">
    <source>
        <dbReference type="ARBA" id="ARBA00022441"/>
    </source>
</evidence>
<dbReference type="Pfam" id="PF07707">
    <property type="entry name" value="BACK"/>
    <property type="match status" value="1"/>
</dbReference>
<dbReference type="Proteomes" id="UP001159427">
    <property type="component" value="Unassembled WGS sequence"/>
</dbReference>
<dbReference type="Pfam" id="PF00651">
    <property type="entry name" value="BTB"/>
    <property type="match status" value="1"/>
</dbReference>
<dbReference type="InterPro" id="IPR011333">
    <property type="entry name" value="SKP1/BTB/POZ_sf"/>
</dbReference>
<keyword evidence="1" id="KW-0880">Kelch repeat</keyword>
<evidence type="ECO:0000259" key="3">
    <source>
        <dbReference type="SMART" id="SM00875"/>
    </source>
</evidence>
<dbReference type="SUPFAM" id="SSF54695">
    <property type="entry name" value="POZ domain"/>
    <property type="match status" value="1"/>
</dbReference>
<dbReference type="SUPFAM" id="SSF117281">
    <property type="entry name" value="Kelch motif"/>
    <property type="match status" value="1"/>
</dbReference>
<dbReference type="PANTHER" id="PTHR45632">
    <property type="entry name" value="LD33804P"/>
    <property type="match status" value="1"/>
</dbReference>
<dbReference type="PANTHER" id="PTHR45632:SF3">
    <property type="entry name" value="KELCH-LIKE PROTEIN 32"/>
    <property type="match status" value="1"/>
</dbReference>
<feature type="domain" description="BACK" evidence="3">
    <location>
        <begin position="82"/>
        <end position="185"/>
    </location>
</feature>
<organism evidence="4 5">
    <name type="scientific">Porites evermanni</name>
    <dbReference type="NCBI Taxonomy" id="104178"/>
    <lineage>
        <taxon>Eukaryota</taxon>
        <taxon>Metazoa</taxon>
        <taxon>Cnidaria</taxon>
        <taxon>Anthozoa</taxon>
        <taxon>Hexacorallia</taxon>
        <taxon>Scleractinia</taxon>
        <taxon>Fungiina</taxon>
        <taxon>Poritidae</taxon>
        <taxon>Porites</taxon>
    </lineage>
</organism>
<evidence type="ECO:0000313" key="4">
    <source>
        <dbReference type="EMBL" id="CAH3187715.1"/>
    </source>
</evidence>
<dbReference type="InterPro" id="IPR011705">
    <property type="entry name" value="BACK"/>
</dbReference>
<protein>
    <recommendedName>
        <fullName evidence="3">BACK domain-containing protein</fullName>
    </recommendedName>
</protein>
<comment type="caution">
    <text evidence="4">The sequence shown here is derived from an EMBL/GenBank/DDBJ whole genome shotgun (WGS) entry which is preliminary data.</text>
</comment>